<evidence type="ECO:0000313" key="9">
    <source>
        <dbReference type="EMBL" id="CAE6424318.1"/>
    </source>
</evidence>
<feature type="active site" description="Nucleophile" evidence="6">
    <location>
        <position position="325"/>
    </location>
</feature>
<comment type="catalytic activity">
    <reaction evidence="2">
        <text>glutathione + H2O = L-cysteinylglycine + L-glutamate</text>
        <dbReference type="Rhea" id="RHEA:28807"/>
        <dbReference type="ChEBI" id="CHEBI:15377"/>
        <dbReference type="ChEBI" id="CHEBI:29985"/>
        <dbReference type="ChEBI" id="CHEBI:57925"/>
        <dbReference type="ChEBI" id="CHEBI:61694"/>
        <dbReference type="EC" id="3.4.19.13"/>
    </reaction>
</comment>
<dbReference type="AlphaFoldDB" id="A0A8H3AJ35"/>
<keyword evidence="8" id="KW-0732">Signal</keyword>
<comment type="catalytic activity">
    <reaction evidence="1">
        <text>an S-substituted glutathione + H2O = an S-substituted L-cysteinylglycine + L-glutamate</text>
        <dbReference type="Rhea" id="RHEA:59468"/>
        <dbReference type="ChEBI" id="CHEBI:15377"/>
        <dbReference type="ChEBI" id="CHEBI:29985"/>
        <dbReference type="ChEBI" id="CHEBI:90779"/>
        <dbReference type="ChEBI" id="CHEBI:143103"/>
        <dbReference type="EC" id="3.4.19.13"/>
    </reaction>
</comment>
<evidence type="ECO:0008006" key="11">
    <source>
        <dbReference type="Google" id="ProtNLM"/>
    </source>
</evidence>
<dbReference type="Pfam" id="PF01019">
    <property type="entry name" value="G_glu_transpept"/>
    <property type="match status" value="1"/>
</dbReference>
<sequence>MLLSTIAYLVLASLVSASPVYHLPPGLVERETSSYGKHGAVATEVKECSDLGVELLKKGGNAADAMIGAQLCVGTVAAYHSGIGGGGFMLIRSPNGTYETIDFREFAPGAATELIFQVSRELAKVLTGNLTYITNDPLWAAVYAPNGTVAVAGQTIRRPTYAKTLQRIAKEGVDAFYTGSIAKNIISTVQTNGGIITLGDLKKYKVIIRKPVQIKYRNYTITSCPAPSSGIIALSALGILENFDISNSSSINTTTHLLDEAIKFAYGQRMSIGDPAFVKNVTDLQTFYLQKSTSKDLADRISLSTTFPSYYYNPENYTAQRESGTSHLVTADASGLVVSLTSTVNYYFGSQLMTEDGIILNDEMDDFSTPGTSNGFGYIATPANYIAPYKRPLSSISPTIVEDNEGNFRFATGAAGGSRIITATLQSLWRVLDQGMDVQSAINAPRLHDQIVPLTTTFEYTYDNATTAYMAALGHNVTWVAPGQSVVQGVTRDRNGAFAAASDGRKLDSGSTIY</sequence>
<proteinExistence type="inferred from homology"/>
<comment type="similarity">
    <text evidence="4">Belongs to the gamma-glutamyltransferase family.</text>
</comment>
<dbReference type="FunFam" id="1.10.246.130:FF:000001">
    <property type="entry name" value="Gamma-glutamyltransferase 5 isoform 1"/>
    <property type="match status" value="1"/>
</dbReference>
<dbReference type="InterPro" id="IPR000101">
    <property type="entry name" value="GGT_peptidase"/>
</dbReference>
<evidence type="ECO:0000256" key="5">
    <source>
        <dbReference type="ARBA" id="ARBA00047417"/>
    </source>
</evidence>
<dbReference type="FunFam" id="3.60.20.40:FF:000001">
    <property type="entry name" value="Gamma-glutamyltranspeptidase 1"/>
    <property type="match status" value="1"/>
</dbReference>
<dbReference type="PRINTS" id="PR01210">
    <property type="entry name" value="GGTRANSPTASE"/>
</dbReference>
<evidence type="ECO:0000313" key="10">
    <source>
        <dbReference type="Proteomes" id="UP000663826"/>
    </source>
</evidence>
<dbReference type="Gene3D" id="3.60.20.40">
    <property type="match status" value="1"/>
</dbReference>
<evidence type="ECO:0000256" key="6">
    <source>
        <dbReference type="PIRSR" id="PIRSR600101-1"/>
    </source>
</evidence>
<feature type="binding site" evidence="7">
    <location>
        <begin position="394"/>
        <end position="395"/>
    </location>
    <ligand>
        <name>L-glutamate</name>
        <dbReference type="ChEBI" id="CHEBI:29985"/>
    </ligand>
</feature>
<dbReference type="EMBL" id="CAJMWQ010000982">
    <property type="protein sequence ID" value="CAE6424318.1"/>
    <property type="molecule type" value="Genomic_DNA"/>
</dbReference>
<evidence type="ECO:0000256" key="7">
    <source>
        <dbReference type="PIRSR" id="PIRSR600101-2"/>
    </source>
</evidence>
<feature type="binding site" evidence="7">
    <location>
        <position position="104"/>
    </location>
    <ligand>
        <name>L-glutamate</name>
        <dbReference type="ChEBI" id="CHEBI:29985"/>
    </ligand>
</feature>
<evidence type="ECO:0000256" key="8">
    <source>
        <dbReference type="SAM" id="SignalP"/>
    </source>
</evidence>
<dbReference type="InterPro" id="IPR029055">
    <property type="entry name" value="Ntn_hydrolases_N"/>
</dbReference>
<comment type="pathway">
    <text evidence="3">Sulfur metabolism; glutathione metabolism.</text>
</comment>
<dbReference type="GO" id="GO:0036374">
    <property type="term" value="F:glutathione hydrolase activity"/>
    <property type="evidence" value="ECO:0007669"/>
    <property type="project" value="UniProtKB-EC"/>
</dbReference>
<dbReference type="SUPFAM" id="SSF56235">
    <property type="entry name" value="N-terminal nucleophile aminohydrolases (Ntn hydrolases)"/>
    <property type="match status" value="1"/>
</dbReference>
<evidence type="ECO:0000256" key="2">
    <source>
        <dbReference type="ARBA" id="ARBA00001089"/>
    </source>
</evidence>
<feature type="binding site" evidence="7">
    <location>
        <position position="366"/>
    </location>
    <ligand>
        <name>L-glutamate</name>
        <dbReference type="ChEBI" id="CHEBI:29985"/>
    </ligand>
</feature>
<dbReference type="PANTHER" id="PTHR11686:SF62">
    <property type="entry name" value="GLUTATHIONE HYDROLASE"/>
    <property type="match status" value="1"/>
</dbReference>
<dbReference type="Proteomes" id="UP000663826">
    <property type="component" value="Unassembled WGS sequence"/>
</dbReference>
<evidence type="ECO:0000256" key="3">
    <source>
        <dbReference type="ARBA" id="ARBA00005115"/>
    </source>
</evidence>
<dbReference type="Gene3D" id="1.10.246.130">
    <property type="match status" value="1"/>
</dbReference>
<feature type="chain" id="PRO_5034003289" description="Gamma-glutamyltranspeptidase" evidence="8">
    <location>
        <begin position="18"/>
        <end position="514"/>
    </location>
</feature>
<accession>A0A8H3AJ35</accession>
<name>A0A8H3AJ35_9AGAM</name>
<dbReference type="InterPro" id="IPR043137">
    <property type="entry name" value="GGT_ssub_C"/>
</dbReference>
<comment type="caution">
    <text evidence="9">The sequence shown here is derived from an EMBL/GenBank/DDBJ whole genome shotgun (WGS) entry which is preliminary data.</text>
</comment>
<comment type="catalytic activity">
    <reaction evidence="5">
        <text>an N-terminal (5-L-glutamyl)-[peptide] + an alpha-amino acid = 5-L-glutamyl amino acid + an N-terminal L-alpha-aminoacyl-[peptide]</text>
        <dbReference type="Rhea" id="RHEA:23904"/>
        <dbReference type="Rhea" id="RHEA-COMP:9780"/>
        <dbReference type="Rhea" id="RHEA-COMP:9795"/>
        <dbReference type="ChEBI" id="CHEBI:77644"/>
        <dbReference type="ChEBI" id="CHEBI:78597"/>
        <dbReference type="ChEBI" id="CHEBI:78599"/>
        <dbReference type="ChEBI" id="CHEBI:78608"/>
        <dbReference type="EC" id="2.3.2.2"/>
    </reaction>
</comment>
<gene>
    <name evidence="9" type="ORF">RDB_LOCUS52192</name>
</gene>
<feature type="binding site" evidence="7">
    <location>
        <position position="417"/>
    </location>
    <ligand>
        <name>L-glutamate</name>
        <dbReference type="ChEBI" id="CHEBI:29985"/>
    </ligand>
</feature>
<organism evidence="9 10">
    <name type="scientific">Rhizoctonia solani</name>
    <dbReference type="NCBI Taxonomy" id="456999"/>
    <lineage>
        <taxon>Eukaryota</taxon>
        <taxon>Fungi</taxon>
        <taxon>Dikarya</taxon>
        <taxon>Basidiomycota</taxon>
        <taxon>Agaricomycotina</taxon>
        <taxon>Agaricomycetes</taxon>
        <taxon>Cantharellales</taxon>
        <taxon>Ceratobasidiaceae</taxon>
        <taxon>Rhizoctonia</taxon>
    </lineage>
</organism>
<protein>
    <recommendedName>
        <fullName evidence="11">Gamma-glutamyltranspeptidase</fullName>
    </recommendedName>
</protein>
<dbReference type="GO" id="GO:0005886">
    <property type="term" value="C:plasma membrane"/>
    <property type="evidence" value="ECO:0007669"/>
    <property type="project" value="TreeGrafter"/>
</dbReference>
<dbReference type="PANTHER" id="PTHR11686">
    <property type="entry name" value="GAMMA GLUTAMYL TRANSPEPTIDASE"/>
    <property type="match status" value="1"/>
</dbReference>
<feature type="signal peptide" evidence="8">
    <location>
        <begin position="1"/>
        <end position="17"/>
    </location>
</feature>
<feature type="binding site" evidence="7">
    <location>
        <begin position="343"/>
        <end position="345"/>
    </location>
    <ligand>
        <name>L-glutamate</name>
        <dbReference type="ChEBI" id="CHEBI:29985"/>
    </ligand>
</feature>
<dbReference type="GO" id="GO:0006751">
    <property type="term" value="P:glutathione catabolic process"/>
    <property type="evidence" value="ECO:0007669"/>
    <property type="project" value="InterPro"/>
</dbReference>
<evidence type="ECO:0000256" key="4">
    <source>
        <dbReference type="ARBA" id="ARBA00009381"/>
    </source>
</evidence>
<reference evidence="9" key="1">
    <citation type="submission" date="2021-01" db="EMBL/GenBank/DDBJ databases">
        <authorList>
            <person name="Kaushik A."/>
        </authorList>
    </citation>
    <scope>NUCLEOTIDE SEQUENCE</scope>
    <source>
        <strain evidence="9">AG1-1B</strain>
    </source>
</reference>
<dbReference type="InterPro" id="IPR043138">
    <property type="entry name" value="GGT_lsub"/>
</dbReference>
<dbReference type="GO" id="GO:0103068">
    <property type="term" value="F:leukotriene C4 gamma-glutamyl transferase activity"/>
    <property type="evidence" value="ECO:0007669"/>
    <property type="project" value="UniProtKB-EC"/>
</dbReference>
<evidence type="ECO:0000256" key="1">
    <source>
        <dbReference type="ARBA" id="ARBA00001049"/>
    </source>
</evidence>